<gene>
    <name evidence="2" type="ORF">CYNAS_LOCUS12677</name>
</gene>
<dbReference type="Proteomes" id="UP001176961">
    <property type="component" value="Unassembled WGS sequence"/>
</dbReference>
<sequence>MIAARGYELGQIQQSAAKLEMENAQLQIEIAKLKSPQRIKDLAAQDFGMSIPTQIADIQHDSRKVTKGTLFVCMVGAHVDGHSFIPQARERELLPY</sequence>
<feature type="domain" description="Mur ligase N-terminal catalytic" evidence="1">
    <location>
        <begin position="55"/>
        <end position="90"/>
    </location>
</feature>
<proteinExistence type="predicted"/>
<accession>A0AA36M6A1</accession>
<dbReference type="EMBL" id="CATQJL010000242">
    <property type="protein sequence ID" value="CAJ0600694.1"/>
    <property type="molecule type" value="Genomic_DNA"/>
</dbReference>
<dbReference type="InterPro" id="IPR035911">
    <property type="entry name" value="MurE/MurF_N"/>
</dbReference>
<reference evidence="2" key="1">
    <citation type="submission" date="2023-07" db="EMBL/GenBank/DDBJ databases">
        <authorList>
            <consortium name="CYATHOMIX"/>
        </authorList>
    </citation>
    <scope>NUCLEOTIDE SEQUENCE</scope>
    <source>
        <strain evidence="2">N/A</strain>
    </source>
</reference>
<protein>
    <recommendedName>
        <fullName evidence="1">Mur ligase N-terminal catalytic domain-containing protein</fullName>
    </recommendedName>
</protein>
<dbReference type="Pfam" id="PF01225">
    <property type="entry name" value="Mur_ligase"/>
    <property type="match status" value="1"/>
</dbReference>
<evidence type="ECO:0000313" key="3">
    <source>
        <dbReference type="Proteomes" id="UP001176961"/>
    </source>
</evidence>
<organism evidence="2 3">
    <name type="scientific">Cylicocyclus nassatus</name>
    <name type="common">Nematode worm</name>
    <dbReference type="NCBI Taxonomy" id="53992"/>
    <lineage>
        <taxon>Eukaryota</taxon>
        <taxon>Metazoa</taxon>
        <taxon>Ecdysozoa</taxon>
        <taxon>Nematoda</taxon>
        <taxon>Chromadorea</taxon>
        <taxon>Rhabditida</taxon>
        <taxon>Rhabditina</taxon>
        <taxon>Rhabditomorpha</taxon>
        <taxon>Strongyloidea</taxon>
        <taxon>Strongylidae</taxon>
        <taxon>Cylicocyclus</taxon>
    </lineage>
</organism>
<dbReference type="InterPro" id="IPR000713">
    <property type="entry name" value="Mur_ligase_N"/>
</dbReference>
<dbReference type="SUPFAM" id="SSF63418">
    <property type="entry name" value="MurE/MurF N-terminal domain"/>
    <property type="match status" value="1"/>
</dbReference>
<dbReference type="Gene3D" id="3.40.1390.10">
    <property type="entry name" value="MurE/MurF, N-terminal domain"/>
    <property type="match status" value="1"/>
</dbReference>
<evidence type="ECO:0000259" key="1">
    <source>
        <dbReference type="Pfam" id="PF01225"/>
    </source>
</evidence>
<dbReference type="AlphaFoldDB" id="A0AA36M6A1"/>
<dbReference type="GO" id="GO:0016881">
    <property type="term" value="F:acid-amino acid ligase activity"/>
    <property type="evidence" value="ECO:0007669"/>
    <property type="project" value="InterPro"/>
</dbReference>
<keyword evidence="3" id="KW-1185">Reference proteome</keyword>
<name>A0AA36M6A1_CYLNA</name>
<evidence type="ECO:0000313" key="2">
    <source>
        <dbReference type="EMBL" id="CAJ0600694.1"/>
    </source>
</evidence>
<comment type="caution">
    <text evidence="2">The sequence shown here is derived from an EMBL/GenBank/DDBJ whole genome shotgun (WGS) entry which is preliminary data.</text>
</comment>